<dbReference type="InterPro" id="IPR037588">
    <property type="entry name" value="MLST8"/>
</dbReference>
<feature type="region of interest" description="Disordered" evidence="2">
    <location>
        <begin position="100"/>
        <end position="166"/>
    </location>
</feature>
<keyword evidence="4" id="KW-1185">Reference proteome</keyword>
<dbReference type="Gene3D" id="2.130.10.10">
    <property type="entry name" value="YVTN repeat-like/Quinoprotein amine dehydrogenase"/>
    <property type="match status" value="1"/>
</dbReference>
<evidence type="ECO:0000256" key="2">
    <source>
        <dbReference type="SAM" id="MobiDB-lite"/>
    </source>
</evidence>
<dbReference type="GO" id="GO:0032956">
    <property type="term" value="P:regulation of actin cytoskeleton organization"/>
    <property type="evidence" value="ECO:0007669"/>
    <property type="project" value="TreeGrafter"/>
</dbReference>
<evidence type="ECO:0000256" key="1">
    <source>
        <dbReference type="ARBA" id="ARBA00009890"/>
    </source>
</evidence>
<feature type="region of interest" description="Disordered" evidence="2">
    <location>
        <begin position="420"/>
        <end position="471"/>
    </location>
</feature>
<accession>W9CNZ5</accession>
<dbReference type="InterPro" id="IPR001680">
    <property type="entry name" value="WD40_rpt"/>
</dbReference>
<sequence>MAPTPLTRHPHPAYQSQAVIDLTGDHEETTSESSSPHHHGLILPGTFPTPSTGNSRPYINPHYDNRFAPILPANSQPIEAEIPNGFDYAPILPGATVANRYPHSREVTRSSNTSAAKRRDRGGNKEVDPRSQQESPPTIENAPKRRRTSGGMGEDSSNQELHSIIKPPTPETLAMRKLAGKHPAQYLNGQSQGNGESANERSYQDLRPTIENFSKRRPSTRETTEQESTQNPMGQAQGNAALTAPHQGSITVVLPPNRTTSSFSEVAKPSVFQPAPSLSPRIRDRFSEMLHSQVFVHINTAMFRHKRTINPKKLHEIGTSVAGVLVDSPMFENLNRYGGKLSPEDEIVISEKARQYVDDFVAQSLALPALKPNQKNREPNSDWEESENVVTNSDRASSMLKDSSVPRDYLRLRTYSLSPATSSGADVVDNSGSRSEIRKAKKTNNIHPPRRGTRSQAHYVQAESYDSSTDAQSVENEALLKMKNGKRASLQHASGDLMQVDTNLDVADMTSSHDMTALGQTIDGQPRPYIDAKSRERIRRGLERATDQEREILLGRIYHIDFCEEELSAVRRLLQSQTQLRGKPTIALLMQNQKLKVPELVSLMMSKRQTPHEDLGEDLIHSRGPKSLTSFLRDAAVGEISVNTRTLKVLPKRPSGQFSALLRQREIHGMVPVRSCGGQISYTREVSSVLEDSLQRKVEWTDCCGDIWAISWTSSDAFVCGATAHSDSHNMQYNKPGNLVVGSVSKEALDAIPDHRIVRPIVNASENAENALESMRQTQDPWLYTSISAVSHSQKSGLSFTASFDRTVKVWRVSPSDTGSSMDILGTWPHGGKVNFVTTSEHHDLVATASDVSNNAVRVYRFDENNVNGSAFDTYNGEKAAEQAQELGRKDSWAYYPATVQWGKAESVSHLLLVGYSPRSISDDEVDIPEDKRNSGELSLWNTLDGSRVPIASARAQNVFEVVWHPTKPAFIAATSPCGVFKSETKTQVRLFAARTDKNDYTAFYPIRVLDCPALDINELTIIPNSLSQSYVTASCTDGNTYVWDTGAIGDDAIHVLPHGESLDNPYHDLPREIADTGVKFAAWGKTSDRFYTGASDGKVKAWDIQRPRGKALVREVLAASGGIGAGAFSSDFSKLIIGDATGKVHLLTRSDIDPELKNLDFEELDDSLQIKAMKQNLRYIPHLRGPRLIKHHPEPAPPENYDMQVYDTGVEISSHFIFEGHITINPDPAIGAIQGPNYHELGLYRFDAHIDQDGTKALLPYHQARQQHYLHINMAPDPLPILPYLTQSSDLAAHMRNLSLNFEFNELEQETRRQLLMDGAQLEADDDFEYEISPKIEIFKNKRYKKH</sequence>
<dbReference type="InterPro" id="IPR015943">
    <property type="entry name" value="WD40/YVTN_repeat-like_dom_sf"/>
</dbReference>
<comment type="caution">
    <text evidence="3">The sequence shown here is derived from an EMBL/GenBank/DDBJ whole genome shotgun (WGS) entry which is preliminary data.</text>
</comment>
<organism evidence="3 4">
    <name type="scientific">Sclerotinia borealis (strain F-4128)</name>
    <dbReference type="NCBI Taxonomy" id="1432307"/>
    <lineage>
        <taxon>Eukaryota</taxon>
        <taxon>Fungi</taxon>
        <taxon>Dikarya</taxon>
        <taxon>Ascomycota</taxon>
        <taxon>Pezizomycotina</taxon>
        <taxon>Leotiomycetes</taxon>
        <taxon>Helotiales</taxon>
        <taxon>Sclerotiniaceae</taxon>
        <taxon>Sclerotinia</taxon>
    </lineage>
</organism>
<dbReference type="HOGENOM" id="CLU_004531_0_0_1"/>
<feature type="compositionally biased region" description="Polar residues" evidence="2">
    <location>
        <begin position="454"/>
        <end position="471"/>
    </location>
</feature>
<dbReference type="SMART" id="SM00320">
    <property type="entry name" value="WD40"/>
    <property type="match status" value="5"/>
</dbReference>
<feature type="region of interest" description="Disordered" evidence="2">
    <location>
        <begin position="185"/>
        <end position="239"/>
    </location>
</feature>
<gene>
    <name evidence="3" type="ORF">SBOR_3383</name>
</gene>
<feature type="region of interest" description="Disordered" evidence="2">
    <location>
        <begin position="371"/>
        <end position="402"/>
    </location>
</feature>
<reference evidence="3 4" key="1">
    <citation type="journal article" date="2014" name="Genome Announc.">
        <title>Draft genome sequence of Sclerotinia borealis, a psychrophilic plant pathogenic fungus.</title>
        <authorList>
            <person name="Mardanov A.V."/>
            <person name="Beletsky A.V."/>
            <person name="Kadnikov V.V."/>
            <person name="Ignatov A.N."/>
            <person name="Ravin N.V."/>
        </authorList>
    </citation>
    <scope>NUCLEOTIDE SEQUENCE [LARGE SCALE GENOMIC DNA]</scope>
    <source>
        <strain evidence="4">F-4157</strain>
    </source>
</reference>
<dbReference type="STRING" id="1432307.W9CNZ5"/>
<dbReference type="OrthoDB" id="10248252at2759"/>
<dbReference type="EMBL" id="AYSA01000146">
    <property type="protein sequence ID" value="ESZ96225.1"/>
    <property type="molecule type" value="Genomic_DNA"/>
</dbReference>
<evidence type="ECO:0000313" key="3">
    <source>
        <dbReference type="EMBL" id="ESZ96225.1"/>
    </source>
</evidence>
<proteinExistence type="inferred from homology"/>
<dbReference type="Proteomes" id="UP000019487">
    <property type="component" value="Unassembled WGS sequence"/>
</dbReference>
<dbReference type="PANTHER" id="PTHR19842:SF2">
    <property type="entry name" value="WD REPEAT PROTEIN (AFU_ORTHOLOGUE AFUA_5G04300)"/>
    <property type="match status" value="1"/>
</dbReference>
<comment type="similarity">
    <text evidence="1">Belongs to the WD repeat LST8 family.</text>
</comment>
<evidence type="ECO:0000313" key="4">
    <source>
        <dbReference type="Proteomes" id="UP000019487"/>
    </source>
</evidence>
<dbReference type="GO" id="GO:0031929">
    <property type="term" value="P:TOR signaling"/>
    <property type="evidence" value="ECO:0007669"/>
    <property type="project" value="InterPro"/>
</dbReference>
<dbReference type="FunFam" id="2.130.10.10:FF:000969">
    <property type="entry name" value="WD repeat protein"/>
    <property type="match status" value="1"/>
</dbReference>
<dbReference type="GO" id="GO:0031932">
    <property type="term" value="C:TORC2 complex"/>
    <property type="evidence" value="ECO:0007669"/>
    <property type="project" value="InterPro"/>
</dbReference>
<feature type="region of interest" description="Disordered" evidence="2">
    <location>
        <begin position="24"/>
        <end position="60"/>
    </location>
</feature>
<dbReference type="SUPFAM" id="SSF50978">
    <property type="entry name" value="WD40 repeat-like"/>
    <property type="match status" value="1"/>
</dbReference>
<protein>
    <submittedName>
        <fullName evidence="3">Uncharacterized protein</fullName>
    </submittedName>
</protein>
<feature type="compositionally biased region" description="Basic and acidic residues" evidence="2">
    <location>
        <begin position="121"/>
        <end position="131"/>
    </location>
</feature>
<dbReference type="PANTHER" id="PTHR19842">
    <property type="entry name" value="G BETA-LIKE PROTEIN GBL"/>
    <property type="match status" value="1"/>
</dbReference>
<feature type="compositionally biased region" description="Basic residues" evidence="2">
    <location>
        <begin position="439"/>
        <end position="453"/>
    </location>
</feature>
<dbReference type="InterPro" id="IPR036322">
    <property type="entry name" value="WD40_repeat_dom_sf"/>
</dbReference>
<dbReference type="GO" id="GO:0031931">
    <property type="term" value="C:TORC1 complex"/>
    <property type="evidence" value="ECO:0007669"/>
    <property type="project" value="InterPro"/>
</dbReference>
<feature type="compositionally biased region" description="Polar residues" evidence="2">
    <location>
        <begin position="187"/>
        <end position="197"/>
    </location>
</feature>
<feature type="compositionally biased region" description="Polar residues" evidence="2">
    <location>
        <begin position="420"/>
        <end position="434"/>
    </location>
</feature>
<name>W9CNZ5_SCLBF</name>
<feature type="compositionally biased region" description="Polar residues" evidence="2">
    <location>
        <begin position="48"/>
        <end position="57"/>
    </location>
</feature>